<sequence length="497" mass="54268">MPPGADAPSLAAAVLEAATPPAAAAATSRVLDYLARHAADHPRAFFADAFPSLLFRLFVSSPSSASFIDLAAADPALAGLLLSLLAPSGPLLAAAAAADRLALIRFVFPNERLPDWLRLALASPASTDPASPLLSARVGSELHLSVFEYYLFWFAYYPVSSASPAAPSASASTSNPGLRSRSRLETWVSTLATTAVRKPGQKPESSLYLKLLYAYLSEFVPTLTPQGRMGGGGTLLHRTPNDGVDAVQSFARVEFLLHTLVQFWLVGDDFSPLPVQTRHAVGLRLTSRARAELSERPLSPGLGDAVKLLVMYLNCCDGRTLVDVDARMPSEGMPVWNGVLDTHVGFWNPLIQRPLYRFLLRTFLFCPIGAAMKNATQVFSVWLAYMEPWKITQQELDGYGKQQAGEEQEPQKGNMVYNSSWKTYVLSNYLFYSSMVMHFLGFAHKFIHSDVASVLLMVSKVSPGLYFRYSYLWSTLMSNASCVPCSLMVVKLNSDGH</sequence>
<evidence type="ECO:0000313" key="2">
    <source>
        <dbReference type="Proteomes" id="UP000095767"/>
    </source>
</evidence>
<dbReference type="Proteomes" id="UP000095767">
    <property type="component" value="Unassembled WGS sequence"/>
</dbReference>
<gene>
    <name evidence="1" type="ORF">BAE44_0026389</name>
</gene>
<proteinExistence type="predicted"/>
<keyword evidence="2" id="KW-1185">Reference proteome</keyword>
<evidence type="ECO:0000313" key="1">
    <source>
        <dbReference type="EMBL" id="OEL12592.1"/>
    </source>
</evidence>
<evidence type="ECO:0008006" key="3">
    <source>
        <dbReference type="Google" id="ProtNLM"/>
    </source>
</evidence>
<dbReference type="PANTHER" id="PTHR31801:SF1">
    <property type="entry name" value="SPHINGOMYELIN PHOSPHODIESTERASE"/>
    <property type="match status" value="1"/>
</dbReference>
<accession>A0A1E5UI81</accession>
<protein>
    <recommendedName>
        <fullName evidence="3">Sphingomyelin phosphodiesterase 4</fullName>
    </recommendedName>
</protein>
<dbReference type="OrthoDB" id="10251508at2759"/>
<dbReference type="AlphaFoldDB" id="A0A1E5UI81"/>
<organism evidence="1 2">
    <name type="scientific">Dichanthelium oligosanthes</name>
    <dbReference type="NCBI Taxonomy" id="888268"/>
    <lineage>
        <taxon>Eukaryota</taxon>
        <taxon>Viridiplantae</taxon>
        <taxon>Streptophyta</taxon>
        <taxon>Embryophyta</taxon>
        <taxon>Tracheophyta</taxon>
        <taxon>Spermatophyta</taxon>
        <taxon>Magnoliopsida</taxon>
        <taxon>Liliopsida</taxon>
        <taxon>Poales</taxon>
        <taxon>Poaceae</taxon>
        <taxon>PACMAD clade</taxon>
        <taxon>Panicoideae</taxon>
        <taxon>Panicodae</taxon>
        <taxon>Paniceae</taxon>
        <taxon>Dichantheliinae</taxon>
        <taxon>Dichanthelium</taxon>
    </lineage>
</organism>
<name>A0A1E5UI81_9POAL</name>
<dbReference type="PANTHER" id="PTHR31801">
    <property type="entry name" value="ALTERED INHERITANCE OF MITOCHONDRIA PROTEIN 24, MITOCHONDRIAL"/>
    <property type="match status" value="1"/>
</dbReference>
<dbReference type="EMBL" id="LWDX02076607">
    <property type="protein sequence ID" value="OEL12592.1"/>
    <property type="molecule type" value="Genomic_DNA"/>
</dbReference>
<comment type="caution">
    <text evidence="1">The sequence shown here is derived from an EMBL/GenBank/DDBJ whole genome shotgun (WGS) entry which is preliminary data.</text>
</comment>
<reference evidence="1 2" key="1">
    <citation type="submission" date="2016-09" db="EMBL/GenBank/DDBJ databases">
        <title>The draft genome of Dichanthelium oligosanthes: A C3 panicoid grass species.</title>
        <authorList>
            <person name="Studer A.J."/>
            <person name="Schnable J.C."/>
            <person name="Brutnell T.P."/>
        </authorList>
    </citation>
    <scope>NUCLEOTIDE SEQUENCE [LARGE SCALE GENOMIC DNA]</scope>
    <source>
        <strain evidence="2">cv. Kellogg 1175</strain>
        <tissue evidence="1">Leaf</tissue>
    </source>
</reference>